<reference evidence="1" key="1">
    <citation type="submission" date="2018-02" db="EMBL/GenBank/DDBJ databases">
        <title>Rhizophora mucronata_Transcriptome.</title>
        <authorList>
            <person name="Meera S.P."/>
            <person name="Sreeshan A."/>
            <person name="Augustine A."/>
        </authorList>
    </citation>
    <scope>NUCLEOTIDE SEQUENCE</scope>
    <source>
        <tissue evidence="1">Leaf</tissue>
    </source>
</reference>
<accession>A0A2P2NPH0</accession>
<proteinExistence type="predicted"/>
<organism evidence="1">
    <name type="scientific">Rhizophora mucronata</name>
    <name type="common">Asiatic mangrove</name>
    <dbReference type="NCBI Taxonomy" id="61149"/>
    <lineage>
        <taxon>Eukaryota</taxon>
        <taxon>Viridiplantae</taxon>
        <taxon>Streptophyta</taxon>
        <taxon>Embryophyta</taxon>
        <taxon>Tracheophyta</taxon>
        <taxon>Spermatophyta</taxon>
        <taxon>Magnoliopsida</taxon>
        <taxon>eudicotyledons</taxon>
        <taxon>Gunneridae</taxon>
        <taxon>Pentapetalae</taxon>
        <taxon>rosids</taxon>
        <taxon>fabids</taxon>
        <taxon>Malpighiales</taxon>
        <taxon>Rhizophoraceae</taxon>
        <taxon>Rhizophora</taxon>
    </lineage>
</organism>
<name>A0A2P2NPH0_RHIMU</name>
<sequence length="13" mass="1139">MAASMVASGNGSG</sequence>
<dbReference type="EMBL" id="GGEC01063914">
    <property type="protein sequence ID" value="MBX44398.1"/>
    <property type="molecule type" value="Transcribed_RNA"/>
</dbReference>
<evidence type="ECO:0000313" key="1">
    <source>
        <dbReference type="EMBL" id="MBX44398.1"/>
    </source>
</evidence>
<protein>
    <submittedName>
        <fullName evidence="1">Uncharacterized protein</fullName>
    </submittedName>
</protein>